<name>K2AVA3_9BACT</name>
<keyword evidence="1" id="KW-0489">Methyltransferase</keyword>
<accession>K2AVA3</accession>
<dbReference type="GO" id="GO:0032259">
    <property type="term" value="P:methylation"/>
    <property type="evidence" value="ECO:0007669"/>
    <property type="project" value="UniProtKB-KW"/>
</dbReference>
<dbReference type="GO" id="GO:0008168">
    <property type="term" value="F:methyltransferase activity"/>
    <property type="evidence" value="ECO:0007669"/>
    <property type="project" value="UniProtKB-KW"/>
</dbReference>
<dbReference type="Gene3D" id="3.40.50.150">
    <property type="entry name" value="Vaccinia Virus protein VP39"/>
    <property type="match status" value="1"/>
</dbReference>
<evidence type="ECO:0000313" key="1">
    <source>
        <dbReference type="EMBL" id="EKD65797.1"/>
    </source>
</evidence>
<keyword evidence="1" id="KW-0808">Transferase</keyword>
<sequence>MDYKYLDMPCHQKRVSIVKDELHKYNCYWKNLSIGCGNWYIEKLFPGNFEWFDIIQIDNPIIPITTWKIENILSFYTENHFDAIFTGETLEHIYDINKTLSDIKFILKPNGIFIITIPNILSFRDRIRVLFWKIPRHINWYLENEHLYEHIRHFSYQSIKKLLENHWFKILRISTPSLSYNPFSINSTQEFTNVPDFLAWLGNNLIVTARNGK</sequence>
<dbReference type="InterPro" id="IPR029063">
    <property type="entry name" value="SAM-dependent_MTases_sf"/>
</dbReference>
<proteinExistence type="predicted"/>
<dbReference type="AlphaFoldDB" id="K2AVA3"/>
<comment type="caution">
    <text evidence="1">The sequence shown here is derived from an EMBL/GenBank/DDBJ whole genome shotgun (WGS) entry which is preliminary data.</text>
</comment>
<dbReference type="Pfam" id="PF13489">
    <property type="entry name" value="Methyltransf_23"/>
    <property type="match status" value="1"/>
</dbReference>
<organism evidence="1">
    <name type="scientific">uncultured bacterium</name>
    <name type="common">gcode 4</name>
    <dbReference type="NCBI Taxonomy" id="1234023"/>
    <lineage>
        <taxon>Bacteria</taxon>
        <taxon>environmental samples</taxon>
    </lineage>
</organism>
<reference evidence="1" key="1">
    <citation type="journal article" date="2012" name="Science">
        <title>Fermentation, hydrogen, and sulfur metabolism in multiple uncultivated bacterial phyla.</title>
        <authorList>
            <person name="Wrighton K.C."/>
            <person name="Thomas B.C."/>
            <person name="Sharon I."/>
            <person name="Miller C.S."/>
            <person name="Castelle C.J."/>
            <person name="VerBerkmoes N.C."/>
            <person name="Wilkins M.J."/>
            <person name="Hettich R.L."/>
            <person name="Lipton M.S."/>
            <person name="Williams K.H."/>
            <person name="Long P.E."/>
            <person name="Banfield J.F."/>
        </authorList>
    </citation>
    <scope>NUCLEOTIDE SEQUENCE [LARGE SCALE GENOMIC DNA]</scope>
</reference>
<gene>
    <name evidence="1" type="ORF">ACD_49C00085G0012</name>
</gene>
<dbReference type="EMBL" id="AMFJ01021671">
    <property type="protein sequence ID" value="EKD65797.1"/>
    <property type="molecule type" value="Genomic_DNA"/>
</dbReference>
<dbReference type="SUPFAM" id="SSF53335">
    <property type="entry name" value="S-adenosyl-L-methionine-dependent methyltransferases"/>
    <property type="match status" value="1"/>
</dbReference>
<protein>
    <submittedName>
        <fullName evidence="1">Methyltransferase type 11</fullName>
    </submittedName>
</protein>